<dbReference type="PRINTS" id="PR00035">
    <property type="entry name" value="HTHGNTR"/>
</dbReference>
<dbReference type="EMBL" id="FXXP01000003">
    <property type="protein sequence ID" value="SMX30262.1"/>
    <property type="molecule type" value="Genomic_DNA"/>
</dbReference>
<dbReference type="Proteomes" id="UP000225972">
    <property type="component" value="Unassembled WGS sequence"/>
</dbReference>
<dbReference type="Pfam" id="PF07729">
    <property type="entry name" value="FCD"/>
    <property type="match status" value="1"/>
</dbReference>
<dbReference type="SUPFAM" id="SSF46785">
    <property type="entry name" value="Winged helix' DNA-binding domain"/>
    <property type="match status" value="1"/>
</dbReference>
<dbReference type="PANTHER" id="PTHR43537">
    <property type="entry name" value="TRANSCRIPTIONAL REGULATOR, GNTR FAMILY"/>
    <property type="match status" value="1"/>
</dbReference>
<evidence type="ECO:0000256" key="4">
    <source>
        <dbReference type="SAM" id="MobiDB-lite"/>
    </source>
</evidence>
<dbReference type="SMART" id="SM00345">
    <property type="entry name" value="HTH_GNTR"/>
    <property type="match status" value="1"/>
</dbReference>
<protein>
    <submittedName>
        <fullName evidence="6">Putative L-lactate dehydrogenase operon regulatory protein</fullName>
    </submittedName>
</protein>
<name>A0A238JK14_9RHOB</name>
<accession>A0A238JK14</accession>
<evidence type="ECO:0000313" key="7">
    <source>
        <dbReference type="Proteomes" id="UP000225972"/>
    </source>
</evidence>
<keyword evidence="7" id="KW-1185">Reference proteome</keyword>
<feature type="compositionally biased region" description="Basic and acidic residues" evidence="4">
    <location>
        <begin position="52"/>
        <end position="66"/>
    </location>
</feature>
<dbReference type="Gene3D" id="1.10.10.10">
    <property type="entry name" value="Winged helix-like DNA-binding domain superfamily/Winged helix DNA-binding domain"/>
    <property type="match status" value="1"/>
</dbReference>
<evidence type="ECO:0000259" key="5">
    <source>
        <dbReference type="PROSITE" id="PS50949"/>
    </source>
</evidence>
<feature type="region of interest" description="Disordered" evidence="4">
    <location>
        <begin position="47"/>
        <end position="66"/>
    </location>
</feature>
<organism evidence="6 7">
    <name type="scientific">Pelagimonas phthalicica</name>
    <dbReference type="NCBI Taxonomy" id="1037362"/>
    <lineage>
        <taxon>Bacteria</taxon>
        <taxon>Pseudomonadati</taxon>
        <taxon>Pseudomonadota</taxon>
        <taxon>Alphaproteobacteria</taxon>
        <taxon>Rhodobacterales</taxon>
        <taxon>Roseobacteraceae</taxon>
        <taxon>Pelagimonas</taxon>
    </lineage>
</organism>
<feature type="domain" description="HTH gntR-type" evidence="5">
    <location>
        <begin position="32"/>
        <end position="100"/>
    </location>
</feature>
<dbReference type="Gene3D" id="1.20.120.530">
    <property type="entry name" value="GntR ligand-binding domain-like"/>
    <property type="match status" value="1"/>
</dbReference>
<gene>
    <name evidence="6" type="primary">lldR_2</name>
    <name evidence="6" type="ORF">TRP8649_04405</name>
</gene>
<dbReference type="InterPro" id="IPR008920">
    <property type="entry name" value="TF_FadR/GntR_C"/>
</dbReference>
<dbReference type="CDD" id="cd07377">
    <property type="entry name" value="WHTH_GntR"/>
    <property type="match status" value="1"/>
</dbReference>
<dbReference type="SMART" id="SM00895">
    <property type="entry name" value="FCD"/>
    <property type="match status" value="1"/>
</dbReference>
<keyword evidence="2" id="KW-0238">DNA-binding</keyword>
<dbReference type="Pfam" id="PF00392">
    <property type="entry name" value="GntR"/>
    <property type="match status" value="1"/>
</dbReference>
<proteinExistence type="predicted"/>
<dbReference type="PROSITE" id="PS50949">
    <property type="entry name" value="HTH_GNTR"/>
    <property type="match status" value="1"/>
</dbReference>
<sequence length="258" mass="28604">MAAFPWRMDVEKRRTLGPSSEKAMSTLAPKRKTLVVEVRDKLKEQITSGDYRPGDRLPSEASLTEEHGVSRTVIREAIASLRADGLVDSRRGAGVFVIEPVNPPIMPFQSANPEQLSSMIELLELRTAIEVEAAGLAAIRHSPAQEEKILKSLKHLEELTDTDASTHEADFALHLAIAEASNNKRFADTLSMLGATMIPRHALHPTETPVAPEYTALLKQEHRDIVYAVLDGDEDGARQAMRMHLKGSQARYKKLLRD</sequence>
<evidence type="ECO:0000313" key="6">
    <source>
        <dbReference type="EMBL" id="SMX30262.1"/>
    </source>
</evidence>
<dbReference type="PANTHER" id="PTHR43537:SF5">
    <property type="entry name" value="UXU OPERON TRANSCRIPTIONAL REGULATOR"/>
    <property type="match status" value="1"/>
</dbReference>
<keyword evidence="1" id="KW-0805">Transcription regulation</keyword>
<dbReference type="GO" id="GO:0003677">
    <property type="term" value="F:DNA binding"/>
    <property type="evidence" value="ECO:0007669"/>
    <property type="project" value="UniProtKB-KW"/>
</dbReference>
<dbReference type="SUPFAM" id="SSF48008">
    <property type="entry name" value="GntR ligand-binding domain-like"/>
    <property type="match status" value="1"/>
</dbReference>
<dbReference type="InterPro" id="IPR011711">
    <property type="entry name" value="GntR_C"/>
</dbReference>
<evidence type="ECO:0000256" key="3">
    <source>
        <dbReference type="ARBA" id="ARBA00023163"/>
    </source>
</evidence>
<dbReference type="AlphaFoldDB" id="A0A238JK14"/>
<evidence type="ECO:0000256" key="1">
    <source>
        <dbReference type="ARBA" id="ARBA00023015"/>
    </source>
</evidence>
<evidence type="ECO:0000256" key="2">
    <source>
        <dbReference type="ARBA" id="ARBA00023125"/>
    </source>
</evidence>
<reference evidence="7" key="1">
    <citation type="submission" date="2017-05" db="EMBL/GenBank/DDBJ databases">
        <authorList>
            <person name="Rodrigo-Torres L."/>
            <person name="Arahal R. D."/>
            <person name="Lucena T."/>
        </authorList>
    </citation>
    <scope>NUCLEOTIDE SEQUENCE [LARGE SCALE GENOMIC DNA]</scope>
    <source>
        <strain evidence="7">CECT 8649</strain>
    </source>
</reference>
<dbReference type="InterPro" id="IPR000524">
    <property type="entry name" value="Tscrpt_reg_HTH_GntR"/>
</dbReference>
<dbReference type="InterPro" id="IPR036390">
    <property type="entry name" value="WH_DNA-bd_sf"/>
</dbReference>
<dbReference type="InterPro" id="IPR036388">
    <property type="entry name" value="WH-like_DNA-bd_sf"/>
</dbReference>
<dbReference type="GO" id="GO:0003700">
    <property type="term" value="F:DNA-binding transcription factor activity"/>
    <property type="evidence" value="ECO:0007669"/>
    <property type="project" value="InterPro"/>
</dbReference>
<keyword evidence="3" id="KW-0804">Transcription</keyword>